<sequence>MGLGCGNPLTIAGVKTGKIVTDLGCGGGFDVLQVARKVGPEGLAIGVDISSDMLDRARQNAEKASIKNVKFVLSPITNIPLDSESAGYVISNCVINLLPQTDKPICFCEVYRVLKPGGSWPELQEHIGLYVGCISGASLVGEYDVWLKEAGFQDVVIVDKKADLDVYKELSQYGQSSSCCSTTDSNPDRAVSSCCSTTKSQSESGTSSCCTTAKLNEKEEMKEREVLDAVEKIDFNEWASSFSIYAIKPNTV</sequence>
<reference evidence="11" key="2">
    <citation type="submission" date="2015-01" db="EMBL/GenBank/DDBJ databases">
        <title>Evolutionary Origins and Diversification of the Mycorrhizal Mutualists.</title>
        <authorList>
            <consortium name="DOE Joint Genome Institute"/>
            <consortium name="Mycorrhizal Genomics Consortium"/>
            <person name="Kohler A."/>
            <person name="Kuo A."/>
            <person name="Nagy L.G."/>
            <person name="Floudas D."/>
            <person name="Copeland A."/>
            <person name="Barry K.W."/>
            <person name="Cichocki N."/>
            <person name="Veneault-Fourrey C."/>
            <person name="LaButti K."/>
            <person name="Lindquist E.A."/>
            <person name="Lipzen A."/>
            <person name="Lundell T."/>
            <person name="Morin E."/>
            <person name="Murat C."/>
            <person name="Riley R."/>
            <person name="Ohm R."/>
            <person name="Sun H."/>
            <person name="Tunlid A."/>
            <person name="Henrissat B."/>
            <person name="Grigoriev I.V."/>
            <person name="Hibbett D.S."/>
            <person name="Martin F."/>
        </authorList>
    </citation>
    <scope>NUCLEOTIDE SEQUENCE [LARGE SCALE GENOMIC DNA]</scope>
    <source>
        <strain evidence="11">Zn</strain>
    </source>
</reference>
<dbReference type="InterPro" id="IPR029063">
    <property type="entry name" value="SAM-dependent_MTases_sf"/>
</dbReference>
<dbReference type="Pfam" id="PF13847">
    <property type="entry name" value="Methyltransf_31"/>
    <property type="match status" value="1"/>
</dbReference>
<dbReference type="Proteomes" id="UP000054321">
    <property type="component" value="Unassembled WGS sequence"/>
</dbReference>
<keyword evidence="1" id="KW-0808">Transferase</keyword>
<evidence type="ECO:0000256" key="7">
    <source>
        <dbReference type="ARBA" id="ARBA00047943"/>
    </source>
</evidence>
<dbReference type="InterPro" id="IPR025714">
    <property type="entry name" value="Methyltranfer_dom"/>
</dbReference>
<dbReference type="GO" id="GO:0030791">
    <property type="term" value="F:arsenite methyltransferase activity"/>
    <property type="evidence" value="ECO:0007669"/>
    <property type="project" value="UniProtKB-EC"/>
</dbReference>
<dbReference type="HOGENOM" id="CLU_052868_3_1_1"/>
<protein>
    <recommendedName>
        <fullName evidence="5">Arsenite methyltransferase</fullName>
        <ecNumber evidence="4">2.1.1.137</ecNumber>
    </recommendedName>
</protein>
<dbReference type="InterPro" id="IPR026669">
    <property type="entry name" value="Arsenite_MeTrfase-like"/>
</dbReference>
<dbReference type="PANTHER" id="PTHR43675">
    <property type="entry name" value="ARSENITE METHYLTRANSFERASE"/>
    <property type="match status" value="1"/>
</dbReference>
<organism evidence="10 11">
    <name type="scientific">Oidiodendron maius (strain Zn)</name>
    <dbReference type="NCBI Taxonomy" id="913774"/>
    <lineage>
        <taxon>Eukaryota</taxon>
        <taxon>Fungi</taxon>
        <taxon>Dikarya</taxon>
        <taxon>Ascomycota</taxon>
        <taxon>Pezizomycotina</taxon>
        <taxon>Leotiomycetes</taxon>
        <taxon>Leotiomycetes incertae sedis</taxon>
        <taxon>Myxotrichaceae</taxon>
        <taxon>Oidiodendron</taxon>
    </lineage>
</organism>
<evidence type="ECO:0000259" key="9">
    <source>
        <dbReference type="Pfam" id="PF13847"/>
    </source>
</evidence>
<dbReference type="InParanoid" id="A0A0C3H222"/>
<dbReference type="AlphaFoldDB" id="A0A0C3H222"/>
<dbReference type="EC" id="2.1.1.137" evidence="4"/>
<comment type="catalytic activity">
    <reaction evidence="6">
        <text>arsenic triglutathione + [thioredoxin]-dithiol + S-adenosyl-L-methionine + 2 H2O = methylarsonous acid + [thioredoxin]-disulfide + 3 glutathione + S-adenosyl-L-homocysteine + H(+)</text>
        <dbReference type="Rhea" id="RHEA:69460"/>
        <dbReference type="Rhea" id="RHEA-COMP:10698"/>
        <dbReference type="Rhea" id="RHEA-COMP:10700"/>
        <dbReference type="ChEBI" id="CHEBI:15377"/>
        <dbReference type="ChEBI" id="CHEBI:15378"/>
        <dbReference type="ChEBI" id="CHEBI:17826"/>
        <dbReference type="ChEBI" id="CHEBI:29950"/>
        <dbReference type="ChEBI" id="CHEBI:50058"/>
        <dbReference type="ChEBI" id="CHEBI:57856"/>
        <dbReference type="ChEBI" id="CHEBI:57925"/>
        <dbReference type="ChEBI" id="CHEBI:59789"/>
        <dbReference type="ChEBI" id="CHEBI:183640"/>
        <dbReference type="EC" id="2.1.1.137"/>
    </reaction>
</comment>
<evidence type="ECO:0000256" key="4">
    <source>
        <dbReference type="ARBA" id="ARBA00034521"/>
    </source>
</evidence>
<feature type="domain" description="Methyltransferase" evidence="9">
    <location>
        <begin position="17"/>
        <end position="118"/>
    </location>
</feature>
<dbReference type="SUPFAM" id="SSF53335">
    <property type="entry name" value="S-adenosyl-L-methionine-dependent methyltransferases"/>
    <property type="match status" value="1"/>
</dbReference>
<dbReference type="PANTHER" id="PTHR43675:SF8">
    <property type="entry name" value="ARSENITE METHYLTRANSFERASE"/>
    <property type="match status" value="1"/>
</dbReference>
<evidence type="ECO:0000256" key="8">
    <source>
        <dbReference type="ARBA" id="ARBA00048428"/>
    </source>
</evidence>
<keyword evidence="2" id="KW-0949">S-adenosyl-L-methionine</keyword>
<evidence type="ECO:0000256" key="1">
    <source>
        <dbReference type="ARBA" id="ARBA00022679"/>
    </source>
</evidence>
<dbReference type="CDD" id="cd02440">
    <property type="entry name" value="AdoMet_MTases"/>
    <property type="match status" value="1"/>
</dbReference>
<dbReference type="STRING" id="913774.A0A0C3H222"/>
<name>A0A0C3H222_OIDMZ</name>
<keyword evidence="11" id="KW-1185">Reference proteome</keyword>
<comment type="catalytic activity">
    <reaction evidence="8">
        <text>arsenic triglutathione + 3 [thioredoxin]-dithiol + 3 S-adenosyl-L-methionine = trimethylarsine + 3 [thioredoxin]-disulfide + 3 glutathione + 3 S-adenosyl-L-homocysteine + 3 H(+)</text>
        <dbReference type="Rhea" id="RHEA:69432"/>
        <dbReference type="Rhea" id="RHEA-COMP:10698"/>
        <dbReference type="Rhea" id="RHEA-COMP:10700"/>
        <dbReference type="ChEBI" id="CHEBI:15378"/>
        <dbReference type="ChEBI" id="CHEBI:27130"/>
        <dbReference type="ChEBI" id="CHEBI:29950"/>
        <dbReference type="ChEBI" id="CHEBI:50058"/>
        <dbReference type="ChEBI" id="CHEBI:57856"/>
        <dbReference type="ChEBI" id="CHEBI:57925"/>
        <dbReference type="ChEBI" id="CHEBI:59789"/>
        <dbReference type="ChEBI" id="CHEBI:183640"/>
        <dbReference type="EC" id="2.1.1.137"/>
    </reaction>
</comment>
<evidence type="ECO:0000256" key="2">
    <source>
        <dbReference type="ARBA" id="ARBA00022691"/>
    </source>
</evidence>
<accession>A0A0C3H222</accession>
<comment type="similarity">
    <text evidence="3">Belongs to the methyltransferase superfamily. Arsenite methyltransferase family.</text>
</comment>
<comment type="catalytic activity">
    <reaction evidence="7">
        <text>arsenic triglutathione + 2 [thioredoxin]-dithiol + 2 S-adenosyl-L-methionine + H2O = dimethylarsinous acid + 2 [thioredoxin]-disulfide + 3 glutathione + 2 S-adenosyl-L-homocysteine + 2 H(+)</text>
        <dbReference type="Rhea" id="RHEA:69464"/>
        <dbReference type="Rhea" id="RHEA-COMP:10698"/>
        <dbReference type="Rhea" id="RHEA-COMP:10700"/>
        <dbReference type="ChEBI" id="CHEBI:15377"/>
        <dbReference type="ChEBI" id="CHEBI:15378"/>
        <dbReference type="ChEBI" id="CHEBI:23808"/>
        <dbReference type="ChEBI" id="CHEBI:29950"/>
        <dbReference type="ChEBI" id="CHEBI:50058"/>
        <dbReference type="ChEBI" id="CHEBI:57856"/>
        <dbReference type="ChEBI" id="CHEBI:57925"/>
        <dbReference type="ChEBI" id="CHEBI:59789"/>
        <dbReference type="ChEBI" id="CHEBI:183640"/>
        <dbReference type="EC" id="2.1.1.137"/>
    </reaction>
</comment>
<evidence type="ECO:0000256" key="3">
    <source>
        <dbReference type="ARBA" id="ARBA00034487"/>
    </source>
</evidence>
<reference evidence="10 11" key="1">
    <citation type="submission" date="2014-04" db="EMBL/GenBank/DDBJ databases">
        <authorList>
            <consortium name="DOE Joint Genome Institute"/>
            <person name="Kuo A."/>
            <person name="Martino E."/>
            <person name="Perotto S."/>
            <person name="Kohler A."/>
            <person name="Nagy L.G."/>
            <person name="Floudas D."/>
            <person name="Copeland A."/>
            <person name="Barry K.W."/>
            <person name="Cichocki N."/>
            <person name="Veneault-Fourrey C."/>
            <person name="LaButti K."/>
            <person name="Lindquist E.A."/>
            <person name="Lipzen A."/>
            <person name="Lundell T."/>
            <person name="Morin E."/>
            <person name="Murat C."/>
            <person name="Sun H."/>
            <person name="Tunlid A."/>
            <person name="Henrissat B."/>
            <person name="Grigoriev I.V."/>
            <person name="Hibbett D.S."/>
            <person name="Martin F."/>
            <person name="Nordberg H.P."/>
            <person name="Cantor M.N."/>
            <person name="Hua S.X."/>
        </authorList>
    </citation>
    <scope>NUCLEOTIDE SEQUENCE [LARGE SCALE GENOMIC DNA]</scope>
    <source>
        <strain evidence="10 11">Zn</strain>
    </source>
</reference>
<dbReference type="EMBL" id="KN832882">
    <property type="protein sequence ID" value="KIM97449.1"/>
    <property type="molecule type" value="Genomic_DNA"/>
</dbReference>
<evidence type="ECO:0000256" key="6">
    <source>
        <dbReference type="ARBA" id="ARBA00047941"/>
    </source>
</evidence>
<gene>
    <name evidence="10" type="ORF">OIDMADRAFT_44196</name>
</gene>
<evidence type="ECO:0000313" key="10">
    <source>
        <dbReference type="EMBL" id="KIM97449.1"/>
    </source>
</evidence>
<dbReference type="OrthoDB" id="66144at2759"/>
<evidence type="ECO:0000256" key="5">
    <source>
        <dbReference type="ARBA" id="ARBA00034545"/>
    </source>
</evidence>
<evidence type="ECO:0000313" key="11">
    <source>
        <dbReference type="Proteomes" id="UP000054321"/>
    </source>
</evidence>
<proteinExistence type="inferred from homology"/>
<dbReference type="Gene3D" id="3.40.50.150">
    <property type="entry name" value="Vaccinia Virus protein VP39"/>
    <property type="match status" value="1"/>
</dbReference>